<feature type="transmembrane region" description="Helical" evidence="7">
    <location>
        <begin position="384"/>
        <end position="406"/>
    </location>
</feature>
<evidence type="ECO:0000259" key="9">
    <source>
        <dbReference type="Pfam" id="PF12704"/>
    </source>
</evidence>
<reference evidence="10 11" key="1">
    <citation type="submission" date="2020-04" db="EMBL/GenBank/DDBJ databases">
        <title>Nesterenkonia sp. nov., isolated from marine sediment.</title>
        <authorList>
            <person name="Zhang G."/>
        </authorList>
    </citation>
    <scope>NUCLEOTIDE SEQUENCE [LARGE SCALE GENOMIC DNA]</scope>
    <source>
        <strain evidence="10 11">MY13</strain>
    </source>
</reference>
<evidence type="ECO:0000259" key="8">
    <source>
        <dbReference type="Pfam" id="PF02687"/>
    </source>
</evidence>
<gene>
    <name evidence="10" type="ORF">HGQ17_10340</name>
</gene>
<name>A0A7X8TKJ7_9MICC</name>
<dbReference type="PANTHER" id="PTHR30572">
    <property type="entry name" value="MEMBRANE COMPONENT OF TRANSPORTER-RELATED"/>
    <property type="match status" value="1"/>
</dbReference>
<evidence type="ECO:0000256" key="5">
    <source>
        <dbReference type="ARBA" id="ARBA00023136"/>
    </source>
</evidence>
<keyword evidence="11" id="KW-1185">Reference proteome</keyword>
<proteinExistence type="inferred from homology"/>
<feature type="transmembrane region" description="Helical" evidence="7">
    <location>
        <begin position="335"/>
        <end position="364"/>
    </location>
</feature>
<dbReference type="Proteomes" id="UP000523139">
    <property type="component" value="Unassembled WGS sequence"/>
</dbReference>
<organism evidence="10 11">
    <name type="scientific">Nesterenkonia sedimenti</name>
    <dbReference type="NCBI Taxonomy" id="1463632"/>
    <lineage>
        <taxon>Bacteria</taxon>
        <taxon>Bacillati</taxon>
        <taxon>Actinomycetota</taxon>
        <taxon>Actinomycetes</taxon>
        <taxon>Micrococcales</taxon>
        <taxon>Micrococcaceae</taxon>
        <taxon>Nesterenkonia</taxon>
    </lineage>
</organism>
<dbReference type="EMBL" id="JABAHY010000009">
    <property type="protein sequence ID" value="NLS10383.1"/>
    <property type="molecule type" value="Genomic_DNA"/>
</dbReference>
<dbReference type="InterPro" id="IPR003838">
    <property type="entry name" value="ABC3_permease_C"/>
</dbReference>
<comment type="subcellular location">
    <subcellularLocation>
        <location evidence="1">Cell membrane</location>
        <topology evidence="1">Multi-pass membrane protein</topology>
    </subcellularLocation>
</comment>
<feature type="transmembrane region" description="Helical" evidence="7">
    <location>
        <begin position="287"/>
        <end position="314"/>
    </location>
</feature>
<dbReference type="RefSeq" id="WP_168887864.1">
    <property type="nucleotide sequence ID" value="NZ_JABAHY010000009.1"/>
</dbReference>
<dbReference type="GO" id="GO:0022857">
    <property type="term" value="F:transmembrane transporter activity"/>
    <property type="evidence" value="ECO:0007669"/>
    <property type="project" value="TreeGrafter"/>
</dbReference>
<evidence type="ECO:0000256" key="7">
    <source>
        <dbReference type="SAM" id="Phobius"/>
    </source>
</evidence>
<keyword evidence="3 7" id="KW-0812">Transmembrane</keyword>
<evidence type="ECO:0000256" key="4">
    <source>
        <dbReference type="ARBA" id="ARBA00022989"/>
    </source>
</evidence>
<comment type="similarity">
    <text evidence="6">Belongs to the ABC-4 integral membrane protein family.</text>
</comment>
<evidence type="ECO:0000256" key="3">
    <source>
        <dbReference type="ARBA" id="ARBA00022692"/>
    </source>
</evidence>
<keyword evidence="2" id="KW-1003">Cell membrane</keyword>
<dbReference type="AlphaFoldDB" id="A0A7X8TKJ7"/>
<dbReference type="Pfam" id="PF12704">
    <property type="entry name" value="MacB_PCD"/>
    <property type="match status" value="1"/>
</dbReference>
<feature type="transmembrane region" description="Helical" evidence="7">
    <location>
        <begin position="21"/>
        <end position="45"/>
    </location>
</feature>
<keyword evidence="5 7" id="KW-0472">Membrane</keyword>
<comment type="caution">
    <text evidence="10">The sequence shown here is derived from an EMBL/GenBank/DDBJ whole genome shotgun (WGS) entry which is preliminary data.</text>
</comment>
<evidence type="ECO:0000256" key="1">
    <source>
        <dbReference type="ARBA" id="ARBA00004651"/>
    </source>
</evidence>
<feature type="domain" description="MacB-like periplasmic core" evidence="9">
    <location>
        <begin position="21"/>
        <end position="260"/>
    </location>
</feature>
<accession>A0A7X8TKJ7</accession>
<dbReference type="InterPro" id="IPR025857">
    <property type="entry name" value="MacB_PCD"/>
</dbReference>
<feature type="domain" description="ABC3 transporter permease C-terminal" evidence="8">
    <location>
        <begin position="294"/>
        <end position="418"/>
    </location>
</feature>
<protein>
    <submittedName>
        <fullName evidence="10">ABC transporter permease</fullName>
    </submittedName>
</protein>
<evidence type="ECO:0000256" key="6">
    <source>
        <dbReference type="ARBA" id="ARBA00038076"/>
    </source>
</evidence>
<keyword evidence="4 7" id="KW-1133">Transmembrane helix</keyword>
<evidence type="ECO:0000313" key="10">
    <source>
        <dbReference type="EMBL" id="NLS10383.1"/>
    </source>
</evidence>
<dbReference type="Pfam" id="PF02687">
    <property type="entry name" value="FtsX"/>
    <property type="match status" value="1"/>
</dbReference>
<dbReference type="PANTHER" id="PTHR30572:SF4">
    <property type="entry name" value="ABC TRANSPORTER PERMEASE YTRF"/>
    <property type="match status" value="1"/>
</dbReference>
<dbReference type="GO" id="GO:0005886">
    <property type="term" value="C:plasma membrane"/>
    <property type="evidence" value="ECO:0007669"/>
    <property type="project" value="UniProtKB-SubCell"/>
</dbReference>
<sequence>MKANDVVKSAFGNTLRSKLRTFLTVIAIFIGAFTLAVTTGLAAGINQTVDRIFEGFGDDESIYVVPQMDASEQDGPPEYDPEAGADTDAGFGTGMLSASDIETIEKIDHVLSVETEIAAQVEYIETPDGGQYVSNLDFALNDTLAEVIAGELPDRGAMEMTIPEDWMEAFGADSPEEIVGETVVIGAPNAVGQISEVEAEVTGVTQGTLADVGFAPIPSVELTHEIFEINGEGYEGQNPESYIMAAVEVEDLEANEEAVKDALAEEGLWGLTVEDQIAMFQQIIDTIAWVLAGFALIALLAASFGIVNTLLMSVQERTREIGLMKALGMSSGKVFGLFSMEAVVIGIMGSVFGIGLGLAAGFLADMALTAEDGPLGGFAELSLFAFNPLAVGGIFLLIVAIAFLAGSLPARRAAKKDPIEALRYE</sequence>
<dbReference type="InterPro" id="IPR050250">
    <property type="entry name" value="Macrolide_Exporter_MacB"/>
</dbReference>
<evidence type="ECO:0000313" key="11">
    <source>
        <dbReference type="Proteomes" id="UP000523139"/>
    </source>
</evidence>
<evidence type="ECO:0000256" key="2">
    <source>
        <dbReference type="ARBA" id="ARBA00022475"/>
    </source>
</evidence>